<proteinExistence type="predicted"/>
<accession>A0A7Z7HPC7</accession>
<gene>
    <name evidence="1" type="ORF">SDENCHOL_10351</name>
</gene>
<keyword evidence="2" id="KW-1185">Reference proteome</keyword>
<name>A0A7Z7HPC7_9PROT</name>
<dbReference type="Proteomes" id="UP000242886">
    <property type="component" value="Chromosome SDENCHOL"/>
</dbReference>
<dbReference type="AlphaFoldDB" id="A0A7Z7HPC7"/>
<reference evidence="1" key="1">
    <citation type="submission" date="2017-03" db="EMBL/GenBank/DDBJ databases">
        <authorList>
            <consortium name="AG Boll"/>
        </authorList>
    </citation>
    <scope>NUCLEOTIDE SEQUENCE [LARGE SCALE GENOMIC DNA]</scope>
    <source>
        <strain evidence="1">Chol</strain>
    </source>
</reference>
<sequence length="103" mass="11666">MKRQVLFWMSIMPCLLLSGCEPGIVRISEYQKSIKPYIAYWTKEGMTEEERLKDWMECGGMANGSYSSDAPPGATTEIILKAAAIKRETIGECMKAKGYRYVK</sequence>
<dbReference type="RefSeq" id="WP_154715765.1">
    <property type="nucleotide sequence ID" value="NZ_LT837803.1"/>
</dbReference>
<protein>
    <recommendedName>
        <fullName evidence="3">Lipoprotein</fullName>
    </recommendedName>
</protein>
<dbReference type="EMBL" id="LT837803">
    <property type="protein sequence ID" value="SMB21523.1"/>
    <property type="molecule type" value="Genomic_DNA"/>
</dbReference>
<evidence type="ECO:0000313" key="2">
    <source>
        <dbReference type="Proteomes" id="UP000242886"/>
    </source>
</evidence>
<organism evidence="1 2">
    <name type="scientific">Sterolibacterium denitrificans</name>
    <dbReference type="NCBI Taxonomy" id="157592"/>
    <lineage>
        <taxon>Bacteria</taxon>
        <taxon>Pseudomonadati</taxon>
        <taxon>Pseudomonadota</taxon>
        <taxon>Betaproteobacteria</taxon>
        <taxon>Nitrosomonadales</taxon>
        <taxon>Sterolibacteriaceae</taxon>
        <taxon>Sterolibacterium</taxon>
    </lineage>
</organism>
<evidence type="ECO:0008006" key="3">
    <source>
        <dbReference type="Google" id="ProtNLM"/>
    </source>
</evidence>
<dbReference type="PROSITE" id="PS51257">
    <property type="entry name" value="PROKAR_LIPOPROTEIN"/>
    <property type="match status" value="1"/>
</dbReference>
<evidence type="ECO:0000313" key="1">
    <source>
        <dbReference type="EMBL" id="SMB21523.1"/>
    </source>
</evidence>